<sequence length="255" mass="29955">MIVREHDMGLVMIEQHEHGRLAGEFAKQLRSDVLHPDDPYADDLITAVYEHDRGWIALDKKPLWNDAMGRPYTFDDYPLEPKLEAYKQGLDEVEEMSPYAGLICSLHFLSFTQQAHEKLWQQFVSWEEKRQERLRRKLAIEKNDPAVLRHFRLLQLCDDLSLYVSMNEPGTDKEAEHPWFRDGFAHTEFLNPKAAKPLTAYWTEKERVEVKPSPFSESFEVTITYRKLAKERIRQMGGEMAYRASTPRTASLWIK</sequence>
<reference evidence="2" key="1">
    <citation type="journal article" date="2019" name="Int. J. Syst. Evol. Microbiol.">
        <title>The Global Catalogue of Microorganisms (GCM) 10K type strain sequencing project: providing services to taxonomists for standard genome sequencing and annotation.</title>
        <authorList>
            <consortium name="The Broad Institute Genomics Platform"/>
            <consortium name="The Broad Institute Genome Sequencing Center for Infectious Disease"/>
            <person name="Wu L."/>
            <person name="Ma J."/>
        </authorList>
    </citation>
    <scope>NUCLEOTIDE SEQUENCE [LARGE SCALE GENOMIC DNA]</scope>
    <source>
        <strain evidence="2">CGMCC 1.15044</strain>
    </source>
</reference>
<gene>
    <name evidence="1" type="ORF">GCM10010917_07940</name>
</gene>
<protein>
    <submittedName>
        <fullName evidence="1">Serine hydroxymethyltransferase</fullName>
    </submittedName>
</protein>
<keyword evidence="2" id="KW-1185">Reference proteome</keyword>
<accession>A0ABQ1FR00</accession>
<comment type="caution">
    <text evidence="1">The sequence shown here is derived from an EMBL/GenBank/DDBJ whole genome shotgun (WGS) entry which is preliminary data.</text>
</comment>
<organism evidence="1 2">
    <name type="scientific">Paenibacillus physcomitrellae</name>
    <dbReference type="NCBI Taxonomy" id="1619311"/>
    <lineage>
        <taxon>Bacteria</taxon>
        <taxon>Bacillati</taxon>
        <taxon>Bacillota</taxon>
        <taxon>Bacilli</taxon>
        <taxon>Bacillales</taxon>
        <taxon>Paenibacillaceae</taxon>
        <taxon>Paenibacillus</taxon>
    </lineage>
</organism>
<evidence type="ECO:0000313" key="1">
    <source>
        <dbReference type="EMBL" id="GGA25427.1"/>
    </source>
</evidence>
<evidence type="ECO:0000313" key="2">
    <source>
        <dbReference type="Proteomes" id="UP000609323"/>
    </source>
</evidence>
<proteinExistence type="predicted"/>
<dbReference type="InterPro" id="IPR024992">
    <property type="entry name" value="DUF3891"/>
</dbReference>
<dbReference type="RefSeq" id="WP_094093058.1">
    <property type="nucleotide sequence ID" value="NZ_BMHF01000001.1"/>
</dbReference>
<name>A0ABQ1FR00_9BACL</name>
<dbReference type="Pfam" id="PF13030">
    <property type="entry name" value="DUF3891"/>
    <property type="match status" value="1"/>
</dbReference>
<dbReference type="EMBL" id="BMHF01000001">
    <property type="protein sequence ID" value="GGA25427.1"/>
    <property type="molecule type" value="Genomic_DNA"/>
</dbReference>
<dbReference type="Proteomes" id="UP000609323">
    <property type="component" value="Unassembled WGS sequence"/>
</dbReference>